<keyword evidence="1" id="KW-0378">Hydrolase</keyword>
<reference evidence="1 2" key="1">
    <citation type="journal article" date="2019" name="Int. J. Syst. Evol. Microbiol.">
        <title>The Global Catalogue of Microorganisms (GCM) 10K type strain sequencing project: providing services to taxonomists for standard genome sequencing and annotation.</title>
        <authorList>
            <consortium name="The Broad Institute Genomics Platform"/>
            <consortium name="The Broad Institute Genome Sequencing Center for Infectious Disease"/>
            <person name="Wu L."/>
            <person name="Ma J."/>
        </authorList>
    </citation>
    <scope>NUCLEOTIDE SEQUENCE [LARGE SCALE GENOMIC DNA]</scope>
    <source>
        <strain evidence="1 2">JCM 14303</strain>
    </source>
</reference>
<evidence type="ECO:0000313" key="1">
    <source>
        <dbReference type="EMBL" id="GAA1543480.1"/>
    </source>
</evidence>
<dbReference type="SUPFAM" id="SSF53137">
    <property type="entry name" value="Translational machinery components"/>
    <property type="match status" value="1"/>
</dbReference>
<comment type="caution">
    <text evidence="1">The sequence shown here is derived from an EMBL/GenBank/DDBJ whole genome shotgun (WGS) entry which is preliminary data.</text>
</comment>
<protein>
    <submittedName>
        <fullName evidence="1">Vms1/Ankzf1 family peptidyl-tRNA hydrolase</fullName>
    </submittedName>
</protein>
<dbReference type="Proteomes" id="UP001500363">
    <property type="component" value="Unassembled WGS sequence"/>
</dbReference>
<accession>A0ABN2BN95</accession>
<name>A0ABN2BN95_9ACTN</name>
<gene>
    <name evidence="1" type="ORF">GCM10009741_53430</name>
</gene>
<organism evidence="1 2">
    <name type="scientific">Kribbella lupini</name>
    <dbReference type="NCBI Taxonomy" id="291602"/>
    <lineage>
        <taxon>Bacteria</taxon>
        <taxon>Bacillati</taxon>
        <taxon>Actinomycetota</taxon>
        <taxon>Actinomycetes</taxon>
        <taxon>Propionibacteriales</taxon>
        <taxon>Kribbellaceae</taxon>
        <taxon>Kribbella</taxon>
    </lineage>
</organism>
<dbReference type="Gene3D" id="3.30.420.60">
    <property type="entry name" value="eRF1 domain 2"/>
    <property type="match status" value="1"/>
</dbReference>
<dbReference type="InterPro" id="IPR042226">
    <property type="entry name" value="eFR1_2_sf"/>
</dbReference>
<keyword evidence="2" id="KW-1185">Reference proteome</keyword>
<sequence length="358" mass="38040">MDASRLSTVFQADGPFATVTLDVSHDSESGAHEHELRVRAAGEQLVEQGADGAVVEAVTARLSELVDEPAPVTRTVVANAGGVVFDEVVHQRIDATAVHWGPLPDLSRWVEAAERNVRFALALVDHEGGDVAVYQSDVPEPESETSAGGETTHVHKVPVGGWSALRYQHETENVWSRNADAVADELDSVIKSGVPLVLLAGDPRSVAQVENRLSNQRATVVRLESGGRAEDGGDEAQQQAIREALLEYTVARRLELSHDLKDRLGQDNAVATGARDIADAFVKGQVDTLLVDPGAAREVELFVRDHPGFDVGDVPADQPLRADQALVAAAARTGANIVVMPRSSLGGAPAAALLRWNG</sequence>
<dbReference type="GO" id="GO:0016787">
    <property type="term" value="F:hydrolase activity"/>
    <property type="evidence" value="ECO:0007669"/>
    <property type="project" value="UniProtKB-KW"/>
</dbReference>
<dbReference type="InterPro" id="IPR040701">
    <property type="entry name" value="Bact_RF_family2"/>
</dbReference>
<dbReference type="Pfam" id="PF18844">
    <property type="entry name" value="baeRF_family2"/>
    <property type="match status" value="1"/>
</dbReference>
<evidence type="ECO:0000313" key="2">
    <source>
        <dbReference type="Proteomes" id="UP001500363"/>
    </source>
</evidence>
<proteinExistence type="predicted"/>
<dbReference type="EMBL" id="BAAANC010000003">
    <property type="protein sequence ID" value="GAA1543480.1"/>
    <property type="molecule type" value="Genomic_DNA"/>
</dbReference>